<sequence>MATPDFIRTLRRSIGHDLLWLPGVSAIVFDDEGRVLLNRRSDNGKWSLIGGIPEPGEQPAACAVREVEEETGVRCVVERVLVVQALRPVTYDNGDTCQYMDIAFRCRAVGGEARVNDDESLEVGWFAVDALPELNEFGLLRIKQALMEAPTWFDPTSSE</sequence>
<dbReference type="SUPFAM" id="SSF55811">
    <property type="entry name" value="Nudix"/>
    <property type="match status" value="1"/>
</dbReference>
<evidence type="ECO:0000256" key="2">
    <source>
        <dbReference type="ARBA" id="ARBA00022801"/>
    </source>
</evidence>
<comment type="caution">
    <text evidence="4">The sequence shown here is derived from an EMBL/GenBank/DDBJ whole genome shotgun (WGS) entry which is preliminary data.</text>
</comment>
<dbReference type="Proteomes" id="UP000053039">
    <property type="component" value="Unassembled WGS sequence"/>
</dbReference>
<evidence type="ECO:0000256" key="1">
    <source>
        <dbReference type="ARBA" id="ARBA00001946"/>
    </source>
</evidence>
<dbReference type="InterPro" id="IPR000086">
    <property type="entry name" value="NUDIX_hydrolase_dom"/>
</dbReference>
<proteinExistence type="predicted"/>
<dbReference type="PROSITE" id="PS51462">
    <property type="entry name" value="NUDIX"/>
    <property type="match status" value="1"/>
</dbReference>
<dbReference type="Pfam" id="PF00293">
    <property type="entry name" value="NUDIX"/>
    <property type="match status" value="1"/>
</dbReference>
<evidence type="ECO:0000313" key="5">
    <source>
        <dbReference type="Proteomes" id="UP000053039"/>
    </source>
</evidence>
<evidence type="ECO:0000259" key="3">
    <source>
        <dbReference type="PROSITE" id="PS51462"/>
    </source>
</evidence>
<evidence type="ECO:0000313" key="4">
    <source>
        <dbReference type="EMBL" id="KUM87445.1"/>
    </source>
</evidence>
<accession>A0A101N6F8</accession>
<dbReference type="GO" id="GO:0016787">
    <property type="term" value="F:hydrolase activity"/>
    <property type="evidence" value="ECO:0007669"/>
    <property type="project" value="UniProtKB-KW"/>
</dbReference>
<feature type="domain" description="Nudix hydrolase" evidence="3">
    <location>
        <begin position="19"/>
        <end position="148"/>
    </location>
</feature>
<name>A0A101N6F8_9ACTN</name>
<dbReference type="PANTHER" id="PTHR43046:SF16">
    <property type="entry name" value="ADP-RIBOSE PYROPHOSPHATASE YJHB-RELATED"/>
    <property type="match status" value="1"/>
</dbReference>
<dbReference type="PROSITE" id="PS00893">
    <property type="entry name" value="NUDIX_BOX"/>
    <property type="match status" value="1"/>
</dbReference>
<dbReference type="PANTHER" id="PTHR43046">
    <property type="entry name" value="GDP-MANNOSE MANNOSYL HYDROLASE"/>
    <property type="match status" value="1"/>
</dbReference>
<dbReference type="EMBL" id="LMWM01000018">
    <property type="protein sequence ID" value="KUM87445.1"/>
    <property type="molecule type" value="Genomic_DNA"/>
</dbReference>
<dbReference type="OrthoDB" id="9814308at2"/>
<reference evidence="4 5" key="1">
    <citation type="submission" date="2015-10" db="EMBL/GenBank/DDBJ databases">
        <title>Draft genome sequence of Streptomyces pseudovenezuelae DSM 40212, type strain for the species Streptomyces pseudovenezuelae.</title>
        <authorList>
            <person name="Ruckert C."/>
            <person name="Winkler A."/>
            <person name="Kalinowski J."/>
            <person name="Kampfer P."/>
            <person name="Glaeser S."/>
        </authorList>
    </citation>
    <scope>NUCLEOTIDE SEQUENCE [LARGE SCALE GENOMIC DNA]</scope>
    <source>
        <strain evidence="4 5">DSM 40212</strain>
    </source>
</reference>
<organism evidence="4 5">
    <name type="scientific">Streptomyces pseudovenezuelae</name>
    <dbReference type="NCBI Taxonomy" id="67350"/>
    <lineage>
        <taxon>Bacteria</taxon>
        <taxon>Bacillati</taxon>
        <taxon>Actinomycetota</taxon>
        <taxon>Actinomycetes</taxon>
        <taxon>Kitasatosporales</taxon>
        <taxon>Streptomycetaceae</taxon>
        <taxon>Streptomyces</taxon>
        <taxon>Streptomyces aurantiacus group</taxon>
    </lineage>
</organism>
<dbReference type="InterPro" id="IPR020084">
    <property type="entry name" value="NUDIX_hydrolase_CS"/>
</dbReference>
<gene>
    <name evidence="4" type="ORF">AQI94_19105</name>
</gene>
<dbReference type="RefSeq" id="WP_031052623.1">
    <property type="nucleotide sequence ID" value="NZ_JBEYZI010000006.1"/>
</dbReference>
<dbReference type="CDD" id="cd18879">
    <property type="entry name" value="NUDIX_Hydrolase"/>
    <property type="match status" value="1"/>
</dbReference>
<dbReference type="Gene3D" id="3.90.79.10">
    <property type="entry name" value="Nucleoside Triphosphate Pyrophosphohydrolase"/>
    <property type="match status" value="1"/>
</dbReference>
<comment type="cofactor">
    <cofactor evidence="1">
        <name>Mg(2+)</name>
        <dbReference type="ChEBI" id="CHEBI:18420"/>
    </cofactor>
</comment>
<keyword evidence="2 4" id="KW-0378">Hydrolase</keyword>
<dbReference type="InterPro" id="IPR015797">
    <property type="entry name" value="NUDIX_hydrolase-like_dom_sf"/>
</dbReference>
<protein>
    <submittedName>
        <fullName evidence="4">NUDIX hydrolase</fullName>
    </submittedName>
</protein>
<dbReference type="AlphaFoldDB" id="A0A101N6F8"/>